<accession>U1QMS0</accession>
<evidence type="ECO:0000313" key="2">
    <source>
        <dbReference type="EMBL" id="ERH23054.1"/>
    </source>
</evidence>
<proteinExistence type="predicted"/>
<dbReference type="HOGENOM" id="CLU_2930716_0_0_11"/>
<feature type="region of interest" description="Disordered" evidence="1">
    <location>
        <begin position="1"/>
        <end position="21"/>
    </location>
</feature>
<reference evidence="2 3" key="1">
    <citation type="submission" date="2013-06" db="EMBL/GenBank/DDBJ databases">
        <authorList>
            <person name="Weinstock G."/>
            <person name="Sodergren E."/>
            <person name="Lobos E.A."/>
            <person name="Fulton L."/>
            <person name="Fulton R."/>
            <person name="Courtney L."/>
            <person name="Fronick C."/>
            <person name="O'Laughlin M."/>
            <person name="Godfrey J."/>
            <person name="Wilson R.M."/>
            <person name="Miner T."/>
            <person name="Farmer C."/>
            <person name="Delehaunty K."/>
            <person name="Cordes M."/>
            <person name="Minx P."/>
            <person name="Tomlinson C."/>
            <person name="Chen J."/>
            <person name="Wollam A."/>
            <person name="Pepin K.H."/>
            <person name="Bhonagiri V."/>
            <person name="Zhang X."/>
            <person name="Warren W."/>
            <person name="Mitreva M."/>
            <person name="Mardis E.R."/>
            <person name="Wilson R.K."/>
        </authorList>
    </citation>
    <scope>NUCLEOTIDE SEQUENCE [LARGE SCALE GENOMIC DNA]</scope>
    <source>
        <strain evidence="2 3">F0510</strain>
    </source>
</reference>
<comment type="caution">
    <text evidence="2">The sequence shown here is derived from an EMBL/GenBank/DDBJ whole genome shotgun (WGS) entry which is preliminary data.</text>
</comment>
<dbReference type="Proteomes" id="UP000016498">
    <property type="component" value="Unassembled WGS sequence"/>
</dbReference>
<name>U1QMS0_9ACTO</name>
<gene>
    <name evidence="2" type="ORF">HMPREF1549_00286</name>
</gene>
<sequence>MSQNSKIAQTNMQNNLRPDRQAARWIDRRTLLEGVGGLAAASFVGVRRGRCRISPLSWPP</sequence>
<dbReference type="AlphaFoldDB" id="U1QMS0"/>
<evidence type="ECO:0000313" key="3">
    <source>
        <dbReference type="Proteomes" id="UP000016498"/>
    </source>
</evidence>
<evidence type="ECO:0000256" key="1">
    <source>
        <dbReference type="SAM" id="MobiDB-lite"/>
    </source>
</evidence>
<organism evidence="2 3">
    <name type="scientific">Actinomyces johnsonii F0510</name>
    <dbReference type="NCBI Taxonomy" id="1227262"/>
    <lineage>
        <taxon>Bacteria</taxon>
        <taxon>Bacillati</taxon>
        <taxon>Actinomycetota</taxon>
        <taxon>Actinomycetes</taxon>
        <taxon>Actinomycetales</taxon>
        <taxon>Actinomycetaceae</taxon>
        <taxon>Actinomyces</taxon>
    </lineage>
</organism>
<protein>
    <submittedName>
        <fullName evidence="2">Tat pathway signal sequence domain protein</fullName>
    </submittedName>
</protein>
<feature type="compositionally biased region" description="Polar residues" evidence="1">
    <location>
        <begin position="1"/>
        <end position="16"/>
    </location>
</feature>
<dbReference type="EMBL" id="AWSD01000034">
    <property type="protein sequence ID" value="ERH23054.1"/>
    <property type="molecule type" value="Genomic_DNA"/>
</dbReference>